<sequence length="184" mass="21886">MQNINLMMNQYPFYITNTNLVTPIFTINNNIIYNYVINIANTLATIINSLLNIFTFIFNDIIKTGTKQLIYIYNSVFGNNDDQAFIILVAFAFIVINFYDKFVSYFLYHKPLFEKITKLEQEIQWLKKNDRMRENDTENLLKRCGITAEKNQKLNLEQMNSVCEQLKNIQKQMKKIDKEVKMYN</sequence>
<organism evidence="2">
    <name type="scientific">viral metagenome</name>
    <dbReference type="NCBI Taxonomy" id="1070528"/>
    <lineage>
        <taxon>unclassified sequences</taxon>
        <taxon>metagenomes</taxon>
        <taxon>organismal metagenomes</taxon>
    </lineage>
</organism>
<evidence type="ECO:0000256" key="1">
    <source>
        <dbReference type="SAM" id="Phobius"/>
    </source>
</evidence>
<name>A0A6C0IH07_9ZZZZ</name>
<dbReference type="EMBL" id="MN740164">
    <property type="protein sequence ID" value="QHT91197.1"/>
    <property type="molecule type" value="Genomic_DNA"/>
</dbReference>
<keyword evidence="1" id="KW-0812">Transmembrane</keyword>
<accession>A0A6C0IH07</accession>
<reference evidence="2" key="1">
    <citation type="journal article" date="2020" name="Nature">
        <title>Giant virus diversity and host interactions through global metagenomics.</title>
        <authorList>
            <person name="Schulz F."/>
            <person name="Roux S."/>
            <person name="Paez-Espino D."/>
            <person name="Jungbluth S."/>
            <person name="Walsh D.A."/>
            <person name="Denef V.J."/>
            <person name="McMahon K.D."/>
            <person name="Konstantinidis K.T."/>
            <person name="Eloe-Fadrosh E.A."/>
            <person name="Kyrpides N.C."/>
            <person name="Woyke T."/>
        </authorList>
    </citation>
    <scope>NUCLEOTIDE SEQUENCE</scope>
    <source>
        <strain evidence="2">GVMAG-M-3300023184-72</strain>
    </source>
</reference>
<proteinExistence type="predicted"/>
<keyword evidence="1" id="KW-1133">Transmembrane helix</keyword>
<keyword evidence="1" id="KW-0472">Membrane</keyword>
<feature type="transmembrane region" description="Helical" evidence="1">
    <location>
        <begin position="35"/>
        <end position="58"/>
    </location>
</feature>
<protein>
    <submittedName>
        <fullName evidence="2">Uncharacterized protein</fullName>
    </submittedName>
</protein>
<evidence type="ECO:0000313" key="2">
    <source>
        <dbReference type="EMBL" id="QHT91197.1"/>
    </source>
</evidence>
<dbReference type="AlphaFoldDB" id="A0A6C0IH07"/>
<feature type="transmembrane region" description="Helical" evidence="1">
    <location>
        <begin position="84"/>
        <end position="108"/>
    </location>
</feature>